<dbReference type="GO" id="GO:0080043">
    <property type="term" value="F:quercetin 3-O-glucosyltransferase activity"/>
    <property type="evidence" value="ECO:0007669"/>
    <property type="project" value="TreeGrafter"/>
</dbReference>
<dbReference type="Proteomes" id="UP000652761">
    <property type="component" value="Unassembled WGS sequence"/>
</dbReference>
<organism evidence="3 4">
    <name type="scientific">Colocasia esculenta</name>
    <name type="common">Wild taro</name>
    <name type="synonym">Arum esculentum</name>
    <dbReference type="NCBI Taxonomy" id="4460"/>
    <lineage>
        <taxon>Eukaryota</taxon>
        <taxon>Viridiplantae</taxon>
        <taxon>Streptophyta</taxon>
        <taxon>Embryophyta</taxon>
        <taxon>Tracheophyta</taxon>
        <taxon>Spermatophyta</taxon>
        <taxon>Magnoliopsida</taxon>
        <taxon>Liliopsida</taxon>
        <taxon>Araceae</taxon>
        <taxon>Aroideae</taxon>
        <taxon>Colocasieae</taxon>
        <taxon>Colocasia</taxon>
    </lineage>
</organism>
<dbReference type="Pfam" id="PF26168">
    <property type="entry name" value="Glyco_transf_N"/>
    <property type="match status" value="1"/>
</dbReference>
<name>A0A843X4B5_COLES</name>
<accession>A0A843X4B5</accession>
<evidence type="ECO:0000259" key="2">
    <source>
        <dbReference type="Pfam" id="PF26168"/>
    </source>
</evidence>
<keyword evidence="4" id="KW-1185">Reference proteome</keyword>
<evidence type="ECO:0000313" key="3">
    <source>
        <dbReference type="EMBL" id="MQM12585.1"/>
    </source>
</evidence>
<dbReference type="PANTHER" id="PTHR11926:SF774">
    <property type="entry name" value="UDP-GLYCOSYLTRANSFERASE 85A1-RELATED"/>
    <property type="match status" value="1"/>
</dbReference>
<dbReference type="InterPro" id="IPR058980">
    <property type="entry name" value="Glyco_transf_N"/>
</dbReference>
<dbReference type="Gene3D" id="3.40.50.2000">
    <property type="entry name" value="Glycogen Phosphorylase B"/>
    <property type="match status" value="1"/>
</dbReference>
<dbReference type="EMBL" id="NMUH01005367">
    <property type="protein sequence ID" value="MQM12585.1"/>
    <property type="molecule type" value="Genomic_DNA"/>
</dbReference>
<dbReference type="SUPFAM" id="SSF53756">
    <property type="entry name" value="UDP-Glycosyltransferase/glycogen phosphorylase"/>
    <property type="match status" value="1"/>
</dbReference>
<reference evidence="3" key="1">
    <citation type="submission" date="2017-07" db="EMBL/GenBank/DDBJ databases">
        <title>Taro Niue Genome Assembly and Annotation.</title>
        <authorList>
            <person name="Atibalentja N."/>
            <person name="Keating K."/>
            <person name="Fields C.J."/>
        </authorList>
    </citation>
    <scope>NUCLEOTIDE SEQUENCE</scope>
    <source>
        <strain evidence="3">Niue_2</strain>
        <tissue evidence="3">Leaf</tissue>
    </source>
</reference>
<evidence type="ECO:0000256" key="1">
    <source>
        <dbReference type="ARBA" id="ARBA00009995"/>
    </source>
</evidence>
<sequence length="202" mass="22373">MSSIPMGTERPHAVCIPYPLQGHINGMMKLAKLLHSKGFHITFVNTEYNHRRLLHSRGTNSLDGLPDFRFQTIPDGLPPSDTDDGTQHIPSLSKSIMNSCLPHFRDLLARLNEARAEIPPVSCVVSDVIMTFPLDAAEELGVTAVLFCPVGACGFVGVYGYKEAIDRGLYPLRENLRKTDAESLERIGKPTILLPLVLYLYT</sequence>
<evidence type="ECO:0000313" key="4">
    <source>
        <dbReference type="Proteomes" id="UP000652761"/>
    </source>
</evidence>
<comment type="caution">
    <text evidence="3">The sequence shown here is derived from an EMBL/GenBank/DDBJ whole genome shotgun (WGS) entry which is preliminary data.</text>
</comment>
<protein>
    <recommendedName>
        <fullName evidence="2">Glycosyltransferase N-terminal domain-containing protein</fullName>
    </recommendedName>
</protein>
<dbReference type="OrthoDB" id="5835829at2759"/>
<dbReference type="AlphaFoldDB" id="A0A843X4B5"/>
<dbReference type="PANTHER" id="PTHR11926">
    <property type="entry name" value="GLUCOSYL/GLUCURONOSYL TRANSFERASES"/>
    <property type="match status" value="1"/>
</dbReference>
<dbReference type="GO" id="GO:0080044">
    <property type="term" value="F:quercetin 7-O-glucosyltransferase activity"/>
    <property type="evidence" value="ECO:0007669"/>
    <property type="project" value="TreeGrafter"/>
</dbReference>
<gene>
    <name evidence="3" type="ORF">Taro_045502</name>
</gene>
<feature type="domain" description="Glycosyltransferase N-terminal" evidence="2">
    <location>
        <begin position="14"/>
        <end position="140"/>
    </location>
</feature>
<comment type="similarity">
    <text evidence="1">Belongs to the UDP-glycosyltransferase family.</text>
</comment>
<proteinExistence type="inferred from homology"/>